<keyword evidence="2" id="KW-1185">Reference proteome</keyword>
<sequence length="229" mass="25783">MLLNEEAKAVQEVAKTSGKFIDGIRDFGSFIAKFISGPLEQKKGILEDELKYSRWENQIMLMQKAEKFIVECGLNTQPTNPIPFKLAVPLFQAATLEDDDYLQELWANLLINSSYNESGVKLTRTFIDILERISSFEARILMKIYELPYGETESSGVITVNLPDEAIPKKDKDIKEYHLENEEVLFALASLASLGCISAGRTIGGGQRFELVNPTILGRYFVRSCALKF</sequence>
<dbReference type="Pfam" id="PF14337">
    <property type="entry name" value="Abi_alpha"/>
    <property type="match status" value="1"/>
</dbReference>
<organism evidence="1 2">
    <name type="scientific">Acetobacterium malicum</name>
    <dbReference type="NCBI Taxonomy" id="52692"/>
    <lineage>
        <taxon>Bacteria</taxon>
        <taxon>Bacillati</taxon>
        <taxon>Bacillota</taxon>
        <taxon>Clostridia</taxon>
        <taxon>Eubacteriales</taxon>
        <taxon>Eubacteriaceae</taxon>
        <taxon>Acetobacterium</taxon>
    </lineage>
</organism>
<name>A0ABR6Z1S9_9FIRM</name>
<evidence type="ECO:0000313" key="1">
    <source>
        <dbReference type="EMBL" id="MBC3901319.1"/>
    </source>
</evidence>
<dbReference type="InterPro" id="IPR025506">
    <property type="entry name" value="Abi_alpha"/>
</dbReference>
<proteinExistence type="predicted"/>
<dbReference type="EMBL" id="WJBE01000024">
    <property type="protein sequence ID" value="MBC3901319.1"/>
    <property type="molecule type" value="Genomic_DNA"/>
</dbReference>
<reference evidence="1 2" key="1">
    <citation type="journal article" date="2020" name="mSystems">
        <title>Defining Genomic and Predicted Metabolic Features of the Acetobacterium Genus.</title>
        <authorList>
            <person name="Ross D.E."/>
            <person name="Marshall C.W."/>
            <person name="Gulliver D."/>
            <person name="May H.D."/>
            <person name="Norman R.S."/>
        </authorList>
    </citation>
    <scope>NUCLEOTIDE SEQUENCE [LARGE SCALE GENOMIC DNA]</scope>
    <source>
        <strain evidence="1 2">DSM 4132</strain>
    </source>
</reference>
<gene>
    <name evidence="1" type="ORF">GH811_17040</name>
</gene>
<dbReference type="RefSeq" id="WP_186895380.1">
    <property type="nucleotide sequence ID" value="NZ_WJBE01000024.1"/>
</dbReference>
<protein>
    <submittedName>
        <fullName evidence="1">DUF4393 domain-containing protein</fullName>
    </submittedName>
</protein>
<comment type="caution">
    <text evidence="1">The sequence shown here is derived from an EMBL/GenBank/DDBJ whole genome shotgun (WGS) entry which is preliminary data.</text>
</comment>
<dbReference type="Proteomes" id="UP000622405">
    <property type="component" value="Unassembled WGS sequence"/>
</dbReference>
<accession>A0ABR6Z1S9</accession>
<evidence type="ECO:0000313" key="2">
    <source>
        <dbReference type="Proteomes" id="UP000622405"/>
    </source>
</evidence>